<dbReference type="InterPro" id="IPR017998">
    <property type="entry name" value="Chaperone_TCP-1"/>
</dbReference>
<sequence>MTVTNDGATILKSIPVDNPSAKIIIDTSIAQDIGVGDGTTTVAVLSGELLREAEKLVNMKIHPQIIVRGWRKALQTARSMLYETSKDNSNNKELFTQDL</sequence>
<dbReference type="GO" id="GO:0005524">
    <property type="term" value="F:ATP binding"/>
    <property type="evidence" value="ECO:0007669"/>
    <property type="project" value="UniProtKB-KW"/>
</dbReference>
<gene>
    <name evidence="6" type="primary">cct2_0</name>
    <name evidence="6" type="ORF">CM83_1924</name>
</gene>
<dbReference type="EMBL" id="GBHO01010873">
    <property type="protein sequence ID" value="JAG32731.1"/>
    <property type="molecule type" value="Transcribed_RNA"/>
</dbReference>
<dbReference type="AlphaFoldDB" id="A0A0A9YM71"/>
<dbReference type="Gene3D" id="1.10.560.10">
    <property type="entry name" value="GroEL-like equatorial domain"/>
    <property type="match status" value="1"/>
</dbReference>
<dbReference type="InterPro" id="IPR002194">
    <property type="entry name" value="Chaperonin_TCP-1_CS"/>
</dbReference>
<protein>
    <submittedName>
        <fullName evidence="6">T-complex protein 1 subunit beta</fullName>
    </submittedName>
</protein>
<dbReference type="InterPro" id="IPR027413">
    <property type="entry name" value="GROEL-like_equatorial_sf"/>
</dbReference>
<comment type="similarity">
    <text evidence="1 5">Belongs to the TCP-1 chaperonin family.</text>
</comment>
<dbReference type="GO" id="GO:0016887">
    <property type="term" value="F:ATP hydrolysis activity"/>
    <property type="evidence" value="ECO:0007669"/>
    <property type="project" value="InterPro"/>
</dbReference>
<name>A0A0A9YM71_LYGHE</name>
<evidence type="ECO:0000256" key="3">
    <source>
        <dbReference type="ARBA" id="ARBA00022840"/>
    </source>
</evidence>
<keyword evidence="2 5" id="KW-0547">Nucleotide-binding</keyword>
<dbReference type="PROSITE" id="PS00995">
    <property type="entry name" value="TCP1_3"/>
    <property type="match status" value="1"/>
</dbReference>
<evidence type="ECO:0000313" key="6">
    <source>
        <dbReference type="EMBL" id="JAG32731.1"/>
    </source>
</evidence>
<keyword evidence="3 5" id="KW-0067">ATP-binding</keyword>
<dbReference type="SUPFAM" id="SSF48592">
    <property type="entry name" value="GroEL equatorial domain-like"/>
    <property type="match status" value="1"/>
</dbReference>
<proteinExistence type="inferred from homology"/>
<evidence type="ECO:0000256" key="5">
    <source>
        <dbReference type="RuleBase" id="RU004187"/>
    </source>
</evidence>
<dbReference type="PRINTS" id="PR00304">
    <property type="entry name" value="TCOMPLEXTCP1"/>
</dbReference>
<reference evidence="6" key="1">
    <citation type="journal article" date="2014" name="PLoS ONE">
        <title>Transcriptome-Based Identification of ABC Transporters in the Western Tarnished Plant Bug Lygus hesperus.</title>
        <authorList>
            <person name="Hull J.J."/>
            <person name="Chaney K."/>
            <person name="Geib S.M."/>
            <person name="Fabrick J.A."/>
            <person name="Brent C.S."/>
            <person name="Walsh D."/>
            <person name="Lavine L.C."/>
        </authorList>
    </citation>
    <scope>NUCLEOTIDE SEQUENCE</scope>
</reference>
<evidence type="ECO:0000256" key="2">
    <source>
        <dbReference type="ARBA" id="ARBA00022741"/>
    </source>
</evidence>
<dbReference type="GO" id="GO:0051082">
    <property type="term" value="F:unfolded protein binding"/>
    <property type="evidence" value="ECO:0007669"/>
    <property type="project" value="InterPro"/>
</dbReference>
<dbReference type="PROSITE" id="PS00751">
    <property type="entry name" value="TCP1_2"/>
    <property type="match status" value="1"/>
</dbReference>
<reference evidence="6" key="2">
    <citation type="submission" date="2014-07" db="EMBL/GenBank/DDBJ databases">
        <authorList>
            <person name="Hull J."/>
        </authorList>
    </citation>
    <scope>NUCLEOTIDE SEQUENCE</scope>
</reference>
<dbReference type="GO" id="GO:0140662">
    <property type="term" value="F:ATP-dependent protein folding chaperone"/>
    <property type="evidence" value="ECO:0007669"/>
    <property type="project" value="InterPro"/>
</dbReference>
<evidence type="ECO:0000256" key="1">
    <source>
        <dbReference type="ARBA" id="ARBA00008020"/>
    </source>
</evidence>
<accession>A0A0A9YM71</accession>
<dbReference type="InterPro" id="IPR002423">
    <property type="entry name" value="Cpn60/GroEL/TCP-1"/>
</dbReference>
<organism evidence="6">
    <name type="scientific">Lygus hesperus</name>
    <name type="common">Western plant bug</name>
    <dbReference type="NCBI Taxonomy" id="30085"/>
    <lineage>
        <taxon>Eukaryota</taxon>
        <taxon>Metazoa</taxon>
        <taxon>Ecdysozoa</taxon>
        <taxon>Arthropoda</taxon>
        <taxon>Hexapoda</taxon>
        <taxon>Insecta</taxon>
        <taxon>Pterygota</taxon>
        <taxon>Neoptera</taxon>
        <taxon>Paraneoptera</taxon>
        <taxon>Hemiptera</taxon>
        <taxon>Heteroptera</taxon>
        <taxon>Panheteroptera</taxon>
        <taxon>Cimicomorpha</taxon>
        <taxon>Miridae</taxon>
        <taxon>Mirini</taxon>
        <taxon>Lygus</taxon>
    </lineage>
</organism>
<dbReference type="PANTHER" id="PTHR11353">
    <property type="entry name" value="CHAPERONIN"/>
    <property type="match status" value="1"/>
</dbReference>
<dbReference type="Pfam" id="PF00118">
    <property type="entry name" value="Cpn60_TCP1"/>
    <property type="match status" value="1"/>
</dbReference>
<keyword evidence="4 5" id="KW-0143">Chaperone</keyword>
<evidence type="ECO:0000256" key="4">
    <source>
        <dbReference type="ARBA" id="ARBA00023186"/>
    </source>
</evidence>